<dbReference type="SUPFAM" id="SSF49464">
    <property type="entry name" value="Carboxypeptidase regulatory domain-like"/>
    <property type="match status" value="1"/>
</dbReference>
<dbReference type="EMBL" id="CM001403">
    <property type="protein sequence ID" value="EHQ30118.1"/>
    <property type="molecule type" value="Genomic_DNA"/>
</dbReference>
<protein>
    <recommendedName>
        <fullName evidence="3">TonB-dependent receptor</fullName>
    </recommendedName>
</protein>
<dbReference type="InterPro" id="IPR008969">
    <property type="entry name" value="CarboxyPept-like_regulatory"/>
</dbReference>
<keyword evidence="2" id="KW-1185">Reference proteome</keyword>
<gene>
    <name evidence="1" type="ORF">Mucpa_6060</name>
</gene>
<sequence>MYRNSNGSSTYSIIKSTSNADPVVTGKIYEYGTTVALKTTGAIRVDGKVMSKTDAEGKFSLTLQPETYHFEAIGIPYQTFETQKIKVNRSDSIKLNIYVKLYKNPLQ</sequence>
<proteinExistence type="predicted"/>
<dbReference type="HOGENOM" id="CLU_2207056_0_0_10"/>
<organism evidence="1 2">
    <name type="scientific">Mucilaginibacter paludis DSM 18603</name>
    <dbReference type="NCBI Taxonomy" id="714943"/>
    <lineage>
        <taxon>Bacteria</taxon>
        <taxon>Pseudomonadati</taxon>
        <taxon>Bacteroidota</taxon>
        <taxon>Sphingobacteriia</taxon>
        <taxon>Sphingobacteriales</taxon>
        <taxon>Sphingobacteriaceae</taxon>
        <taxon>Mucilaginibacter</taxon>
    </lineage>
</organism>
<name>H1YCC7_9SPHI</name>
<evidence type="ECO:0008006" key="3">
    <source>
        <dbReference type="Google" id="ProtNLM"/>
    </source>
</evidence>
<evidence type="ECO:0000313" key="1">
    <source>
        <dbReference type="EMBL" id="EHQ30118.1"/>
    </source>
</evidence>
<reference evidence="1" key="1">
    <citation type="submission" date="2011-09" db="EMBL/GenBank/DDBJ databases">
        <title>The permanent draft genome of Mucilaginibacter paludis DSM 18603.</title>
        <authorList>
            <consortium name="US DOE Joint Genome Institute (JGI-PGF)"/>
            <person name="Lucas S."/>
            <person name="Han J."/>
            <person name="Lapidus A."/>
            <person name="Bruce D."/>
            <person name="Goodwin L."/>
            <person name="Pitluck S."/>
            <person name="Peters L."/>
            <person name="Kyrpides N."/>
            <person name="Mavromatis K."/>
            <person name="Ivanova N."/>
            <person name="Mikhailova N."/>
            <person name="Held B."/>
            <person name="Detter J.C."/>
            <person name="Tapia R."/>
            <person name="Han C."/>
            <person name="Land M."/>
            <person name="Hauser L."/>
            <person name="Markowitz V."/>
            <person name="Cheng J.-F."/>
            <person name="Hugenholtz P."/>
            <person name="Woyke T."/>
            <person name="Wu D."/>
            <person name="Tindall B."/>
            <person name="Brambilla E."/>
            <person name="Klenk H.-P."/>
            <person name="Eisen J.A."/>
        </authorList>
    </citation>
    <scope>NUCLEOTIDE SEQUENCE [LARGE SCALE GENOMIC DNA]</scope>
    <source>
        <strain evidence="1">DSM 18603</strain>
    </source>
</reference>
<dbReference type="AlphaFoldDB" id="H1YCC7"/>
<accession>H1YCC7</accession>
<dbReference type="Gene3D" id="2.60.40.1120">
    <property type="entry name" value="Carboxypeptidase-like, regulatory domain"/>
    <property type="match status" value="1"/>
</dbReference>
<evidence type="ECO:0000313" key="2">
    <source>
        <dbReference type="Proteomes" id="UP000002774"/>
    </source>
</evidence>
<dbReference type="OrthoDB" id="9812892at2"/>
<dbReference type="Proteomes" id="UP000002774">
    <property type="component" value="Chromosome"/>
</dbReference>